<evidence type="ECO:0000259" key="1">
    <source>
        <dbReference type="Pfam" id="PF24697"/>
    </source>
</evidence>
<accession>A0A4Y9SQ09</accession>
<dbReference type="InterPro" id="IPR056078">
    <property type="entry name" value="DUF7661"/>
</dbReference>
<evidence type="ECO:0000313" key="2">
    <source>
        <dbReference type="EMBL" id="TFW27324.1"/>
    </source>
</evidence>
<reference evidence="2 3" key="1">
    <citation type="submission" date="2019-03" db="EMBL/GenBank/DDBJ databases">
        <title>Draft genome of Massilia hortus sp. nov., a novel bacterial species of the Oxalobacteraceae family.</title>
        <authorList>
            <person name="Peta V."/>
            <person name="Raths R."/>
            <person name="Bucking H."/>
        </authorList>
    </citation>
    <scope>NUCLEOTIDE SEQUENCE [LARGE SCALE GENOMIC DNA]</scope>
    <source>
        <strain evidence="2 3">ONC3</strain>
    </source>
</reference>
<protein>
    <recommendedName>
        <fullName evidence="1">DUF7661 domain-containing protein</fullName>
    </recommendedName>
</protein>
<dbReference type="RefSeq" id="WP_135192230.1">
    <property type="nucleotide sequence ID" value="NZ_SPUM01000152.1"/>
</dbReference>
<dbReference type="EMBL" id="SPUM01000152">
    <property type="protein sequence ID" value="TFW27324.1"/>
    <property type="molecule type" value="Genomic_DNA"/>
</dbReference>
<dbReference type="Proteomes" id="UP000297258">
    <property type="component" value="Unassembled WGS sequence"/>
</dbReference>
<organism evidence="2 3">
    <name type="scientific">Massilia horti</name>
    <dbReference type="NCBI Taxonomy" id="2562153"/>
    <lineage>
        <taxon>Bacteria</taxon>
        <taxon>Pseudomonadati</taxon>
        <taxon>Pseudomonadota</taxon>
        <taxon>Betaproteobacteria</taxon>
        <taxon>Burkholderiales</taxon>
        <taxon>Oxalobacteraceae</taxon>
        <taxon>Telluria group</taxon>
        <taxon>Massilia</taxon>
    </lineage>
</organism>
<evidence type="ECO:0000313" key="3">
    <source>
        <dbReference type="Proteomes" id="UP000297258"/>
    </source>
</evidence>
<sequence length="72" mass="7967">MREFRFNVFGTLIAITGSAGAWQAFHLGADGKRRPADFIVPSDIAEDELSEYLADLFHEQATPKKGTVERIG</sequence>
<proteinExistence type="predicted"/>
<dbReference type="OrthoDB" id="8592593at2"/>
<name>A0A4Y9SQ09_9BURK</name>
<gene>
    <name evidence="2" type="ORF">E4O92_24370</name>
</gene>
<keyword evidence="3" id="KW-1185">Reference proteome</keyword>
<dbReference type="AlphaFoldDB" id="A0A4Y9SQ09"/>
<feature type="domain" description="DUF7661" evidence="1">
    <location>
        <begin position="4"/>
        <end position="71"/>
    </location>
</feature>
<dbReference type="Pfam" id="PF24697">
    <property type="entry name" value="DUF7661"/>
    <property type="match status" value="1"/>
</dbReference>
<comment type="caution">
    <text evidence="2">The sequence shown here is derived from an EMBL/GenBank/DDBJ whole genome shotgun (WGS) entry which is preliminary data.</text>
</comment>